<organism evidence="3 4">
    <name type="scientific">Actinomadura macrotermitis</name>
    <dbReference type="NCBI Taxonomy" id="2585200"/>
    <lineage>
        <taxon>Bacteria</taxon>
        <taxon>Bacillati</taxon>
        <taxon>Actinomycetota</taxon>
        <taxon>Actinomycetes</taxon>
        <taxon>Streptosporangiales</taxon>
        <taxon>Thermomonosporaceae</taxon>
        <taxon>Actinomadura</taxon>
    </lineage>
</organism>
<accession>A0A7K0BU02</accession>
<dbReference type="SUPFAM" id="SSF56801">
    <property type="entry name" value="Acetyl-CoA synthetase-like"/>
    <property type="match status" value="1"/>
</dbReference>
<dbReference type="Proteomes" id="UP000487268">
    <property type="component" value="Unassembled WGS sequence"/>
</dbReference>
<sequence length="503" mass="53869">MAWMARLSERGRQRHGERVAVIDADRRVTYAELDRRTDGLAAAFHAMGVGRGHRVAVLSHNRLEVLETYFALGKVGAIAVPVHYGAVPDEVAAIVAGCETSAIAGEEELLRRLSRPAGCSVLAFESGRYRDAVASGDRPPPLDIPDDELMFILHTSATTGRPKGVCVDHRSLRSVATGYLADVDPGGDTVFLHCGPLSHGAMVLPLVYMAAGATIVLMRMFSPPGCLATIRRAEATHLFLVPEMLRFVLQAAKRSSASLPSLREVVYAAAPMPRPLLLEAHATLGCGFRQVYGITEGGGPVATLAPSEHDYTSAVPRGAGASVGRAIMGTVVESRDDGELWVCGPGRMRGYWNDSAATEEAVRDGWVRTGDLGTVDEHGYVHLAGRVKEVIIRGGQKIFPAEVERVLLEHPGVRDACVVGVPSDEWGELPFAYVVAPGEAPGEAAEFVASLKGLVRERLALYKRPVGFKVVRELPRNPAGKVTRRHLRTEAACHAAGLAGPRS</sequence>
<dbReference type="InterPro" id="IPR045851">
    <property type="entry name" value="AMP-bd_C_sf"/>
</dbReference>
<evidence type="ECO:0000313" key="3">
    <source>
        <dbReference type="EMBL" id="MQY04649.1"/>
    </source>
</evidence>
<feature type="domain" description="AMP-binding enzyme C-terminal" evidence="2">
    <location>
        <begin position="402"/>
        <end position="481"/>
    </location>
</feature>
<dbReference type="EC" id="6.2.1.3" evidence="3"/>
<dbReference type="Gene3D" id="3.40.50.12780">
    <property type="entry name" value="N-terminal domain of ligase-like"/>
    <property type="match status" value="1"/>
</dbReference>
<dbReference type="PANTHER" id="PTHR43767:SF1">
    <property type="entry name" value="NONRIBOSOMAL PEPTIDE SYNTHASE PES1 (EUROFUNG)-RELATED"/>
    <property type="match status" value="1"/>
</dbReference>
<proteinExistence type="predicted"/>
<dbReference type="InterPro" id="IPR000873">
    <property type="entry name" value="AMP-dep_synth/lig_dom"/>
</dbReference>
<comment type="caution">
    <text evidence="3">The sequence shown here is derived from an EMBL/GenBank/DDBJ whole genome shotgun (WGS) entry which is preliminary data.</text>
</comment>
<feature type="domain" description="AMP-dependent synthetase/ligase" evidence="1">
    <location>
        <begin position="12"/>
        <end position="352"/>
    </location>
</feature>
<dbReference type="Pfam" id="PF00501">
    <property type="entry name" value="AMP-binding"/>
    <property type="match status" value="1"/>
</dbReference>
<gene>
    <name evidence="3" type="ORF">ACRB68_27090</name>
</gene>
<dbReference type="Pfam" id="PF13193">
    <property type="entry name" value="AMP-binding_C"/>
    <property type="match status" value="1"/>
</dbReference>
<evidence type="ECO:0000259" key="2">
    <source>
        <dbReference type="Pfam" id="PF13193"/>
    </source>
</evidence>
<dbReference type="AlphaFoldDB" id="A0A7K0BU02"/>
<dbReference type="EMBL" id="WEGH01000002">
    <property type="protein sequence ID" value="MQY04649.1"/>
    <property type="molecule type" value="Genomic_DNA"/>
</dbReference>
<evidence type="ECO:0000313" key="4">
    <source>
        <dbReference type="Proteomes" id="UP000487268"/>
    </source>
</evidence>
<dbReference type="InterPro" id="IPR050237">
    <property type="entry name" value="ATP-dep_AMP-bd_enzyme"/>
</dbReference>
<dbReference type="GO" id="GO:0004467">
    <property type="term" value="F:long-chain fatty acid-CoA ligase activity"/>
    <property type="evidence" value="ECO:0007669"/>
    <property type="project" value="UniProtKB-EC"/>
</dbReference>
<keyword evidence="3" id="KW-0436">Ligase</keyword>
<reference evidence="3 4" key="1">
    <citation type="submission" date="2019-10" db="EMBL/GenBank/DDBJ databases">
        <title>Actinomadura rubteroloni sp. nov. and Actinomadura macrotermitis sp. nov., isolated from the gut of fungus growing-termite Macrotermes natalensis.</title>
        <authorList>
            <person name="Benndorf R."/>
            <person name="Martin K."/>
            <person name="Kuefner M."/>
            <person name="De Beer W."/>
            <person name="Kaster A.-K."/>
            <person name="Vollmers J."/>
            <person name="Poulsen M."/>
            <person name="Beemelmanns C."/>
        </authorList>
    </citation>
    <scope>NUCLEOTIDE SEQUENCE [LARGE SCALE GENOMIC DNA]</scope>
    <source>
        <strain evidence="3 4">RB68</strain>
    </source>
</reference>
<dbReference type="InterPro" id="IPR042099">
    <property type="entry name" value="ANL_N_sf"/>
</dbReference>
<name>A0A7K0BU02_9ACTN</name>
<evidence type="ECO:0000259" key="1">
    <source>
        <dbReference type="Pfam" id="PF00501"/>
    </source>
</evidence>
<protein>
    <submittedName>
        <fullName evidence="3">Long-chain-fatty-acid--CoA ligase FadD13</fullName>
        <ecNumber evidence="3">6.2.1.3</ecNumber>
    </submittedName>
</protein>
<dbReference type="OrthoDB" id="9803968at2"/>
<dbReference type="PANTHER" id="PTHR43767">
    <property type="entry name" value="LONG-CHAIN-FATTY-ACID--COA LIGASE"/>
    <property type="match status" value="1"/>
</dbReference>
<dbReference type="InterPro" id="IPR025110">
    <property type="entry name" value="AMP-bd_C"/>
</dbReference>
<keyword evidence="4" id="KW-1185">Reference proteome</keyword>
<dbReference type="Gene3D" id="3.30.300.30">
    <property type="match status" value="1"/>
</dbReference>